<evidence type="ECO:0000256" key="2">
    <source>
        <dbReference type="ARBA" id="ARBA00022670"/>
    </source>
</evidence>
<comment type="caution">
    <text evidence="6">The sequence shown here is derived from an EMBL/GenBank/DDBJ whole genome shotgun (WGS) entry which is preliminary data.</text>
</comment>
<keyword evidence="1" id="KW-1188">Viral release from host cell</keyword>
<accession>A0ABW1EXX6</accession>
<feature type="region of interest" description="Disordered" evidence="4">
    <location>
        <begin position="409"/>
        <end position="434"/>
    </location>
</feature>
<dbReference type="Proteomes" id="UP001596067">
    <property type="component" value="Unassembled WGS sequence"/>
</dbReference>
<feature type="domain" description="Prohead serine protease" evidence="5">
    <location>
        <begin position="93"/>
        <end position="164"/>
    </location>
</feature>
<dbReference type="EMBL" id="JBHSOD010000020">
    <property type="protein sequence ID" value="MFC5886852.1"/>
    <property type="molecule type" value="Genomic_DNA"/>
</dbReference>
<evidence type="ECO:0000256" key="1">
    <source>
        <dbReference type="ARBA" id="ARBA00022612"/>
    </source>
</evidence>
<dbReference type="RefSeq" id="WP_345330830.1">
    <property type="nucleotide sequence ID" value="NZ_BAAAVH010000123.1"/>
</dbReference>
<sequence length="676" mass="71141">MPPHTPARAPRRLQGIVTAVCAVTGVQDEVGDVILPGAFTRTMATRPVKPVFSHEWKDPIGVCHRVEEWLPGDSRLPKTTPMGKPWPKDAGALVADVGFNLRTTRGRDTFEQVKQWHEEGGGAQWSIGYVVPKGGATKRAGVRIIHDLDLYEVSPVLHGAHPLTMALEVKGSPAGQPDGLEYKATGQPHGEPQAGKGVMIALYPPREVADELAHPQGTAADDLHITLAYLGQAEALGGHPDDLADLIRSATAGAPQLDGQVGGIGRFPAGEQGVPVWVPVDVPGLAELQQRVASALAGSVYAEALHQDHGFTPHLTLGYDLPDDIPAVEPTPVAFDEVVVVRGEDRTSIPLGRSEDQAATEPATTPTPAPVAEVEVKTAHQAVAAAKASPAGRGDLEMKTAHQAVAEAKSLSTAVVPEVEEKSMQRPMAGSYEEQQDRLREAVQVLFLPNQESAAEAAWVCVEATFPDHVIVSVARPEPGETFTYSVPYETTGDGVTLGAPQRVELAVVAVETDAPGDTEEEEEVEPEEAAEARFLRPAAGRLADATSAIAVADVEPEQLEDLRPAVERLLRTLARKGMPVGGAGDDPNGDFDDEWGLYDHLDDDVADEAGEAGGKDGASEASAPDPGSASEASPKSTDGPPRTPAGPSPDATEEDADSITLDPDEIKAQLKALAA</sequence>
<dbReference type="Pfam" id="PF04586">
    <property type="entry name" value="Peptidase_S78"/>
    <property type="match status" value="1"/>
</dbReference>
<evidence type="ECO:0000313" key="6">
    <source>
        <dbReference type="EMBL" id="MFC5886852.1"/>
    </source>
</evidence>
<evidence type="ECO:0000313" key="7">
    <source>
        <dbReference type="Proteomes" id="UP001596067"/>
    </source>
</evidence>
<keyword evidence="7" id="KW-1185">Reference proteome</keyword>
<proteinExistence type="predicted"/>
<reference evidence="7" key="1">
    <citation type="journal article" date="2019" name="Int. J. Syst. Evol. Microbiol.">
        <title>The Global Catalogue of Microorganisms (GCM) 10K type strain sequencing project: providing services to taxonomists for standard genome sequencing and annotation.</title>
        <authorList>
            <consortium name="The Broad Institute Genomics Platform"/>
            <consortium name="The Broad Institute Genome Sequencing Center for Infectious Disease"/>
            <person name="Wu L."/>
            <person name="Ma J."/>
        </authorList>
    </citation>
    <scope>NUCLEOTIDE SEQUENCE [LARGE SCALE GENOMIC DNA]</scope>
    <source>
        <strain evidence="7">CGMCC 4.1469</strain>
    </source>
</reference>
<dbReference type="Gene3D" id="3.90.1140.10">
    <property type="entry name" value="Cyclic phosphodiesterase"/>
    <property type="match status" value="1"/>
</dbReference>
<dbReference type="Pfam" id="PF13563">
    <property type="entry name" value="2_5_RNA_ligase2"/>
    <property type="match status" value="1"/>
</dbReference>
<keyword evidence="6" id="KW-0436">Ligase</keyword>
<evidence type="ECO:0000259" key="5">
    <source>
        <dbReference type="Pfam" id="PF04586"/>
    </source>
</evidence>
<feature type="compositionally biased region" description="Acidic residues" evidence="4">
    <location>
        <begin position="588"/>
        <end position="611"/>
    </location>
</feature>
<protein>
    <submittedName>
        <fullName evidence="6">2'-5' RNA ligase family protein</fullName>
    </submittedName>
</protein>
<keyword evidence="2" id="KW-0645">Protease</keyword>
<dbReference type="InterPro" id="IPR054613">
    <property type="entry name" value="Peptidase_S78_dom"/>
</dbReference>
<dbReference type="SUPFAM" id="SSF55144">
    <property type="entry name" value="LigT-like"/>
    <property type="match status" value="1"/>
</dbReference>
<evidence type="ECO:0000256" key="4">
    <source>
        <dbReference type="SAM" id="MobiDB-lite"/>
    </source>
</evidence>
<feature type="region of interest" description="Disordered" evidence="4">
    <location>
        <begin position="578"/>
        <end position="664"/>
    </location>
</feature>
<dbReference type="InterPro" id="IPR009097">
    <property type="entry name" value="Cyclic_Pdiesterase"/>
</dbReference>
<feature type="region of interest" description="Disordered" evidence="4">
    <location>
        <begin position="346"/>
        <end position="369"/>
    </location>
</feature>
<keyword evidence="3" id="KW-0378">Hydrolase</keyword>
<dbReference type="GO" id="GO:0016874">
    <property type="term" value="F:ligase activity"/>
    <property type="evidence" value="ECO:0007669"/>
    <property type="project" value="UniProtKB-KW"/>
</dbReference>
<gene>
    <name evidence="6" type="ORF">ACFP0N_17940</name>
</gene>
<feature type="compositionally biased region" description="Low complexity" evidence="4">
    <location>
        <begin position="359"/>
        <end position="369"/>
    </location>
</feature>
<evidence type="ECO:0000256" key="3">
    <source>
        <dbReference type="ARBA" id="ARBA00022801"/>
    </source>
</evidence>
<name>A0ABW1EXX6_9ACTN</name>
<organism evidence="6 7">
    <name type="scientific">Kitasatospora aburaviensis</name>
    <dbReference type="NCBI Taxonomy" id="67265"/>
    <lineage>
        <taxon>Bacteria</taxon>
        <taxon>Bacillati</taxon>
        <taxon>Actinomycetota</taxon>
        <taxon>Actinomycetes</taxon>
        <taxon>Kitasatosporales</taxon>
        <taxon>Streptomycetaceae</taxon>
        <taxon>Kitasatospora</taxon>
    </lineage>
</organism>